<dbReference type="STRING" id="1448320.A0A319D7C5"/>
<organism evidence="5 6">
    <name type="scientific">Aspergillus ellipticus CBS 707.79</name>
    <dbReference type="NCBI Taxonomy" id="1448320"/>
    <lineage>
        <taxon>Eukaryota</taxon>
        <taxon>Fungi</taxon>
        <taxon>Dikarya</taxon>
        <taxon>Ascomycota</taxon>
        <taxon>Pezizomycotina</taxon>
        <taxon>Eurotiomycetes</taxon>
        <taxon>Eurotiomycetidae</taxon>
        <taxon>Eurotiales</taxon>
        <taxon>Aspergillaceae</taxon>
        <taxon>Aspergillus</taxon>
        <taxon>Aspergillus subgen. Circumdati</taxon>
    </lineage>
</organism>
<evidence type="ECO:0000256" key="4">
    <source>
        <dbReference type="SAM" id="SignalP"/>
    </source>
</evidence>
<dbReference type="EMBL" id="KZ825894">
    <property type="protein sequence ID" value="PYH93355.1"/>
    <property type="molecule type" value="Genomic_DNA"/>
</dbReference>
<keyword evidence="6" id="KW-1185">Reference proteome</keyword>
<keyword evidence="2" id="KW-0378">Hydrolase</keyword>
<feature type="chain" id="PRO_5016366955" evidence="4">
    <location>
        <begin position="26"/>
        <end position="274"/>
    </location>
</feature>
<keyword evidence="4" id="KW-0732">Signal</keyword>
<dbReference type="InterPro" id="IPR016191">
    <property type="entry name" value="Ribonuclease/ribotoxin"/>
</dbReference>
<evidence type="ECO:0000313" key="5">
    <source>
        <dbReference type="EMBL" id="PYH93355.1"/>
    </source>
</evidence>
<feature type="signal peptide" evidence="4">
    <location>
        <begin position="1"/>
        <end position="25"/>
    </location>
</feature>
<feature type="transmembrane region" description="Helical" evidence="3">
    <location>
        <begin position="237"/>
        <end position="255"/>
    </location>
</feature>
<reference evidence="5 6" key="1">
    <citation type="submission" date="2018-02" db="EMBL/GenBank/DDBJ databases">
        <title>The genomes of Aspergillus section Nigri reveals drivers in fungal speciation.</title>
        <authorList>
            <consortium name="DOE Joint Genome Institute"/>
            <person name="Vesth T.C."/>
            <person name="Nybo J."/>
            <person name="Theobald S."/>
            <person name="Brandl J."/>
            <person name="Frisvad J.C."/>
            <person name="Nielsen K.F."/>
            <person name="Lyhne E.K."/>
            <person name="Kogle M.E."/>
            <person name="Kuo A."/>
            <person name="Riley R."/>
            <person name="Clum A."/>
            <person name="Nolan M."/>
            <person name="Lipzen A."/>
            <person name="Salamov A."/>
            <person name="Henrissat B."/>
            <person name="Wiebenga A."/>
            <person name="De vries R.P."/>
            <person name="Grigoriev I.V."/>
            <person name="Mortensen U.H."/>
            <person name="Andersen M.R."/>
            <person name="Baker S.E."/>
        </authorList>
    </citation>
    <scope>NUCLEOTIDE SEQUENCE [LARGE SCALE GENOMIC DNA]</scope>
    <source>
        <strain evidence="5 6">CBS 707.79</strain>
    </source>
</reference>
<dbReference type="SUPFAM" id="SSF53933">
    <property type="entry name" value="Microbial ribonucleases"/>
    <property type="match status" value="1"/>
</dbReference>
<evidence type="ECO:0000256" key="3">
    <source>
        <dbReference type="SAM" id="Phobius"/>
    </source>
</evidence>
<evidence type="ECO:0000313" key="6">
    <source>
        <dbReference type="Proteomes" id="UP000247810"/>
    </source>
</evidence>
<gene>
    <name evidence="5" type="ORF">BO71DRAFT_431003</name>
</gene>
<dbReference type="Gene3D" id="3.10.450.30">
    <property type="entry name" value="Microbial ribonucleases"/>
    <property type="match status" value="1"/>
</dbReference>
<dbReference type="GO" id="GO:0004521">
    <property type="term" value="F:RNA endonuclease activity"/>
    <property type="evidence" value="ECO:0007669"/>
    <property type="project" value="InterPro"/>
</dbReference>
<keyword evidence="3" id="KW-1133">Transmembrane helix</keyword>
<dbReference type="GO" id="GO:0003723">
    <property type="term" value="F:RNA binding"/>
    <property type="evidence" value="ECO:0007669"/>
    <property type="project" value="InterPro"/>
</dbReference>
<accession>A0A319D7C5</accession>
<keyword evidence="1" id="KW-0540">Nuclease</keyword>
<dbReference type="InterPro" id="IPR000026">
    <property type="entry name" value="N1-like"/>
</dbReference>
<sequence>MVSISKSGLVFCLVLIFTGFPTATANSFVRSFVRCDGEEFTKEDIFNALEQAKVAQEEKYQGSNIRYPTGHCNREKFFHIRDNLYAEYPLMRGSVYTGGLPDRFRVIMDEGYNDVESVYHPKNDRRIFLKCTDMPFMRRIDSNYVMSTNAEFSSERNYLTGAYDRPNTNERPNADCKFNINGKARSHVRCNCTLCPGISVRQPGFALVVTFVSVVTDTSAVAGISVIADAVFPSLDIVFILAMAAGVAVGVRLAIRASIVNLIRGKRQPTHSLL</sequence>
<dbReference type="VEuPathDB" id="FungiDB:BO71DRAFT_431003"/>
<keyword evidence="3" id="KW-0472">Membrane</keyword>
<dbReference type="OrthoDB" id="5425539at2759"/>
<keyword evidence="3" id="KW-0812">Transmembrane</keyword>
<dbReference type="Pfam" id="PF00545">
    <property type="entry name" value="Ribonuclease"/>
    <property type="match status" value="1"/>
</dbReference>
<name>A0A319D7C5_9EURO</name>
<protein>
    <submittedName>
        <fullName evidence="5">Uncharacterized protein</fullName>
    </submittedName>
</protein>
<dbReference type="Proteomes" id="UP000247810">
    <property type="component" value="Unassembled WGS sequence"/>
</dbReference>
<evidence type="ECO:0000256" key="2">
    <source>
        <dbReference type="ARBA" id="ARBA00022801"/>
    </source>
</evidence>
<dbReference type="GO" id="GO:0016787">
    <property type="term" value="F:hydrolase activity"/>
    <property type="evidence" value="ECO:0007669"/>
    <property type="project" value="UniProtKB-KW"/>
</dbReference>
<proteinExistence type="predicted"/>
<evidence type="ECO:0000256" key="1">
    <source>
        <dbReference type="ARBA" id="ARBA00022722"/>
    </source>
</evidence>
<dbReference type="AlphaFoldDB" id="A0A319D7C5"/>